<comment type="caution">
    <text evidence="2">The sequence shown here is derived from an EMBL/GenBank/DDBJ whole genome shotgun (WGS) entry which is preliminary data.</text>
</comment>
<dbReference type="AlphaFoldDB" id="A0A9X0AU83"/>
<evidence type="ECO:0000256" key="1">
    <source>
        <dbReference type="SAM" id="MobiDB-lite"/>
    </source>
</evidence>
<organism evidence="2 3">
    <name type="scientific">Sclerotinia nivalis</name>
    <dbReference type="NCBI Taxonomy" id="352851"/>
    <lineage>
        <taxon>Eukaryota</taxon>
        <taxon>Fungi</taxon>
        <taxon>Dikarya</taxon>
        <taxon>Ascomycota</taxon>
        <taxon>Pezizomycotina</taxon>
        <taxon>Leotiomycetes</taxon>
        <taxon>Helotiales</taxon>
        <taxon>Sclerotiniaceae</taxon>
        <taxon>Sclerotinia</taxon>
    </lineage>
</organism>
<evidence type="ECO:0000313" key="2">
    <source>
        <dbReference type="EMBL" id="KAJ8067288.1"/>
    </source>
</evidence>
<evidence type="ECO:0000313" key="3">
    <source>
        <dbReference type="Proteomes" id="UP001152300"/>
    </source>
</evidence>
<accession>A0A9X0AU83</accession>
<proteinExistence type="predicted"/>
<dbReference type="EMBL" id="JAPEIS010000004">
    <property type="protein sequence ID" value="KAJ8067288.1"/>
    <property type="molecule type" value="Genomic_DNA"/>
</dbReference>
<reference evidence="2" key="1">
    <citation type="submission" date="2022-11" db="EMBL/GenBank/DDBJ databases">
        <title>Genome Resource of Sclerotinia nivalis Strain SnTB1, a Plant Pathogen Isolated from American Ginseng.</title>
        <authorList>
            <person name="Fan S."/>
        </authorList>
    </citation>
    <scope>NUCLEOTIDE SEQUENCE</scope>
    <source>
        <strain evidence="2">SnTB1</strain>
    </source>
</reference>
<dbReference type="Proteomes" id="UP001152300">
    <property type="component" value="Unassembled WGS sequence"/>
</dbReference>
<gene>
    <name evidence="2" type="ORF">OCU04_004646</name>
</gene>
<keyword evidence="3" id="KW-1185">Reference proteome</keyword>
<name>A0A9X0AU83_9HELO</name>
<sequence length="74" mass="8277">MVNYKMNNPGPLASELHTVSQHEYWVAQKLETSDAKGATDMEQQDQYRSTTSAYGIYQSHTAGRSTSTVGTTYR</sequence>
<feature type="region of interest" description="Disordered" evidence="1">
    <location>
        <begin position="52"/>
        <end position="74"/>
    </location>
</feature>
<protein>
    <submittedName>
        <fullName evidence="2">Uncharacterized protein</fullName>
    </submittedName>
</protein>